<feature type="chain" id="PRO_5030948814" evidence="2">
    <location>
        <begin position="20"/>
        <end position="593"/>
    </location>
</feature>
<dbReference type="SMART" id="SM00028">
    <property type="entry name" value="TPR"/>
    <property type="match status" value="2"/>
</dbReference>
<dbReference type="Proteomes" id="UP000585050">
    <property type="component" value="Unassembled WGS sequence"/>
</dbReference>
<dbReference type="InterPro" id="IPR011990">
    <property type="entry name" value="TPR-like_helical_dom_sf"/>
</dbReference>
<name>A0A7X8SMT0_9BACT</name>
<feature type="repeat" description="TPR" evidence="1">
    <location>
        <begin position="100"/>
        <end position="133"/>
    </location>
</feature>
<dbReference type="Gene3D" id="3.40.50.2300">
    <property type="match status" value="2"/>
</dbReference>
<organism evidence="3 4">
    <name type="scientific">Flammeovirga agarivorans</name>
    <dbReference type="NCBI Taxonomy" id="2726742"/>
    <lineage>
        <taxon>Bacteria</taxon>
        <taxon>Pseudomonadati</taxon>
        <taxon>Bacteroidota</taxon>
        <taxon>Cytophagia</taxon>
        <taxon>Cytophagales</taxon>
        <taxon>Flammeovirgaceae</taxon>
        <taxon>Flammeovirga</taxon>
    </lineage>
</organism>
<dbReference type="PROSITE" id="PS50005">
    <property type="entry name" value="TPR"/>
    <property type="match status" value="2"/>
</dbReference>
<dbReference type="Gene3D" id="1.25.40.10">
    <property type="entry name" value="Tetratricopeptide repeat domain"/>
    <property type="match status" value="1"/>
</dbReference>
<keyword evidence="1" id="KW-0802">TPR repeat</keyword>
<reference evidence="3 4" key="1">
    <citation type="submission" date="2020-04" db="EMBL/GenBank/DDBJ databases">
        <title>Flammeovirga sp. SR4, a novel species isolated from seawater.</title>
        <authorList>
            <person name="Wang X."/>
        </authorList>
    </citation>
    <scope>NUCLEOTIDE SEQUENCE [LARGE SCALE GENOMIC DNA]</scope>
    <source>
        <strain evidence="3 4">SR4</strain>
    </source>
</reference>
<gene>
    <name evidence="3" type="ORF">HGP29_17715</name>
</gene>
<dbReference type="Pfam" id="PF13424">
    <property type="entry name" value="TPR_12"/>
    <property type="match status" value="1"/>
</dbReference>
<keyword evidence="4" id="KW-1185">Reference proteome</keyword>
<evidence type="ECO:0000313" key="4">
    <source>
        <dbReference type="Proteomes" id="UP000585050"/>
    </source>
</evidence>
<protein>
    <submittedName>
        <fullName evidence="3">ABC transporter substrate-binding protein</fullName>
    </submittedName>
</protein>
<evidence type="ECO:0000256" key="1">
    <source>
        <dbReference type="PROSITE-ProRule" id="PRU00339"/>
    </source>
</evidence>
<dbReference type="SUPFAM" id="SSF48452">
    <property type="entry name" value="TPR-like"/>
    <property type="match status" value="1"/>
</dbReference>
<dbReference type="AlphaFoldDB" id="A0A7X8SMT0"/>
<keyword evidence="2" id="KW-0732">Signal</keyword>
<evidence type="ECO:0000256" key="2">
    <source>
        <dbReference type="SAM" id="SignalP"/>
    </source>
</evidence>
<feature type="signal peptide" evidence="2">
    <location>
        <begin position="1"/>
        <end position="19"/>
    </location>
</feature>
<proteinExistence type="predicted"/>
<dbReference type="EMBL" id="JABAIL010000005">
    <property type="protein sequence ID" value="NLR93055.1"/>
    <property type="molecule type" value="Genomic_DNA"/>
</dbReference>
<dbReference type="RefSeq" id="WP_168883764.1">
    <property type="nucleotide sequence ID" value="NZ_JABAIL010000005.1"/>
</dbReference>
<dbReference type="InterPro" id="IPR028082">
    <property type="entry name" value="Peripla_BP_I"/>
</dbReference>
<comment type="caution">
    <text evidence="3">The sequence shown here is derived from an EMBL/GenBank/DDBJ whole genome shotgun (WGS) entry which is preliminary data.</text>
</comment>
<sequence>MKHIFTLLFCVILSMPLLAQSNGGKTESDKYTYAKQLIDQGKYQPGIVVLEDMLNMKNVTLQPYALTLMGYAYYQEGNYQEASAQLQKVVSLYSSWNHLDEARYLLGNVYVKEGKVDEAIELFNKITTDSFAENINAITHHSAEDLTYEEVKSLYDKYPNNEIVQLVLLEKLQSLSEDQKDNELLEKLAQNLGVEISKHFVKKSEFKDVYTVAVMLPFFTETTDGAALRVKNEFVYNIYQGILLGKEYLEKRDIKVDVLAFDTKRDTTHIKSLLSEASMKNVDLIVGPLYANMIPYVQAFSDSTGIPMVNPISNNSSIIADHPNAFLVTSTPATIGKSLGHHLREQELAALELIPEEDSMRIKADTVEAYVIFGHSTKEKKMAASFKEAYEEKGGKIAVYQEFDPVDGFKITQELFDPLAKVIEGDSIEFVKDSTAHVFVAVTNEVEALSTISALLSLGPEATTYVPEEWLKFKQLSYGQMESAKINIMFPSWYNDDDYRVKTLIADYQEKFNNQPTDFVFKGFETIFTFGSILHEYGNGFVSALQESEKQRKGYMLPAVNYFESQDNQYVPIIQFVDGDLKNTTPPKFEELD</sequence>
<dbReference type="InterPro" id="IPR019734">
    <property type="entry name" value="TPR_rpt"/>
</dbReference>
<evidence type="ECO:0000313" key="3">
    <source>
        <dbReference type="EMBL" id="NLR93055.1"/>
    </source>
</evidence>
<dbReference type="SUPFAM" id="SSF53822">
    <property type="entry name" value="Periplasmic binding protein-like I"/>
    <property type="match status" value="1"/>
</dbReference>
<feature type="repeat" description="TPR" evidence="1">
    <location>
        <begin position="63"/>
        <end position="96"/>
    </location>
</feature>
<accession>A0A7X8SMT0</accession>